<evidence type="ECO:0000256" key="1">
    <source>
        <dbReference type="ARBA" id="ARBA00004141"/>
    </source>
</evidence>
<evidence type="ECO:0000256" key="3">
    <source>
        <dbReference type="ARBA" id="ARBA00022989"/>
    </source>
</evidence>
<dbReference type="KEGG" id="ccz:CCALI_01584"/>
<dbReference type="Proteomes" id="UP000014227">
    <property type="component" value="Chromosome I"/>
</dbReference>
<proteinExistence type="predicted"/>
<dbReference type="PATRIC" id="fig|1303518.3.peg.1624"/>
<name>S0EUR3_CHTCT</name>
<dbReference type="InterPro" id="IPR007016">
    <property type="entry name" value="O-antigen_ligase-rel_domated"/>
</dbReference>
<dbReference type="EMBL" id="HF951689">
    <property type="protein sequence ID" value="CCW35400.1"/>
    <property type="molecule type" value="Genomic_DNA"/>
</dbReference>
<dbReference type="Pfam" id="PF04932">
    <property type="entry name" value="Wzy_C"/>
    <property type="match status" value="1"/>
</dbReference>
<evidence type="ECO:0000259" key="6">
    <source>
        <dbReference type="Pfam" id="PF04932"/>
    </source>
</evidence>
<dbReference type="GO" id="GO:0016874">
    <property type="term" value="F:ligase activity"/>
    <property type="evidence" value="ECO:0007669"/>
    <property type="project" value="UniProtKB-KW"/>
</dbReference>
<dbReference type="HOGENOM" id="CLU_2129050_0_0_0"/>
<evidence type="ECO:0000256" key="2">
    <source>
        <dbReference type="ARBA" id="ARBA00022692"/>
    </source>
</evidence>
<feature type="transmembrane region" description="Helical" evidence="5">
    <location>
        <begin position="61"/>
        <end position="84"/>
    </location>
</feature>
<organism evidence="7 8">
    <name type="scientific">Chthonomonas calidirosea (strain DSM 23976 / ICMP 18418 / T49)</name>
    <dbReference type="NCBI Taxonomy" id="1303518"/>
    <lineage>
        <taxon>Bacteria</taxon>
        <taxon>Bacillati</taxon>
        <taxon>Armatimonadota</taxon>
        <taxon>Chthonomonadia</taxon>
        <taxon>Chthonomonadales</taxon>
        <taxon>Chthonomonadaceae</taxon>
        <taxon>Chthonomonas</taxon>
    </lineage>
</organism>
<keyword evidence="7" id="KW-0436">Ligase</keyword>
<protein>
    <submittedName>
        <fullName evidence="7">O-antigen ligase like membrane protein</fullName>
    </submittedName>
</protein>
<accession>S0EUR3</accession>
<keyword evidence="3 5" id="KW-1133">Transmembrane helix</keyword>
<evidence type="ECO:0000313" key="7">
    <source>
        <dbReference type="EMBL" id="CCW35400.1"/>
    </source>
</evidence>
<dbReference type="AlphaFoldDB" id="S0EUR3"/>
<keyword evidence="8" id="KW-1185">Reference proteome</keyword>
<gene>
    <name evidence="7" type="ORF">CCALI_01584</name>
</gene>
<reference evidence="8" key="1">
    <citation type="submission" date="2013-03" db="EMBL/GenBank/DDBJ databases">
        <title>Genome sequence of Chthonomonas calidirosea, the first sequenced genome from the Armatimonadetes phylum (formally candidate division OP10).</title>
        <authorList>
            <person name="Lee K.C.Y."/>
            <person name="Morgan X.C."/>
            <person name="Dunfield P.F."/>
            <person name="Tamas I."/>
            <person name="Houghton K.M."/>
            <person name="Vyssotski M."/>
            <person name="Ryan J.L.J."/>
            <person name="Lagutin K."/>
            <person name="McDonald I.R."/>
            <person name="Stott M.B."/>
        </authorList>
    </citation>
    <scope>NUCLEOTIDE SEQUENCE [LARGE SCALE GENOMIC DNA]</scope>
    <source>
        <strain evidence="8">DSM 23976 / ICMP 18418 / T49</strain>
    </source>
</reference>
<evidence type="ECO:0000256" key="4">
    <source>
        <dbReference type="ARBA" id="ARBA00023136"/>
    </source>
</evidence>
<dbReference type="GO" id="GO:0016020">
    <property type="term" value="C:membrane"/>
    <property type="evidence" value="ECO:0007669"/>
    <property type="project" value="UniProtKB-SubCell"/>
</dbReference>
<sequence>MWERVDQTSTDRSSLGHLRLWYNGLEGFTHHWLFGAGLGYISLATEDNVTDYGVYDPENLVLQWLAQFGIIGGILLLLSAYFVVKAVRGCSLSPSRYKRCGRRRLLWAASTRF</sequence>
<evidence type="ECO:0000256" key="5">
    <source>
        <dbReference type="SAM" id="Phobius"/>
    </source>
</evidence>
<keyword evidence="2 5" id="KW-0812">Transmembrane</keyword>
<comment type="subcellular location">
    <subcellularLocation>
        <location evidence="1">Membrane</location>
        <topology evidence="1">Multi-pass membrane protein</topology>
    </subcellularLocation>
</comment>
<evidence type="ECO:0000313" key="8">
    <source>
        <dbReference type="Proteomes" id="UP000014227"/>
    </source>
</evidence>
<dbReference type="InParanoid" id="S0EUR3"/>
<keyword evidence="4 5" id="KW-0472">Membrane</keyword>
<feature type="transmembrane region" description="Helical" evidence="5">
    <location>
        <begin position="20"/>
        <end position="41"/>
    </location>
</feature>
<feature type="domain" description="O-antigen ligase-related" evidence="6">
    <location>
        <begin position="9"/>
        <end position="77"/>
    </location>
</feature>